<dbReference type="InterPro" id="IPR018171">
    <property type="entry name" value="Pept_tRNA_hydro_CS"/>
</dbReference>
<evidence type="ECO:0000313" key="12">
    <source>
        <dbReference type="Proteomes" id="UP000245293"/>
    </source>
</evidence>
<organism evidence="11 12">
    <name type="scientific">Salibaculum griseiflavum</name>
    <dbReference type="NCBI Taxonomy" id="1914409"/>
    <lineage>
        <taxon>Bacteria</taxon>
        <taxon>Pseudomonadati</taxon>
        <taxon>Pseudomonadota</taxon>
        <taxon>Alphaproteobacteria</taxon>
        <taxon>Rhodobacterales</taxon>
        <taxon>Roseobacteraceae</taxon>
        <taxon>Salibaculum</taxon>
    </lineage>
</organism>
<feature type="region of interest" description="Disordered" evidence="10">
    <location>
        <begin position="187"/>
        <end position="224"/>
    </location>
</feature>
<dbReference type="NCBIfam" id="TIGR00447">
    <property type="entry name" value="pth"/>
    <property type="match status" value="1"/>
</dbReference>
<evidence type="ECO:0000256" key="6">
    <source>
        <dbReference type="ARBA" id="ARBA00050038"/>
    </source>
</evidence>
<accession>A0A2V1PA07</accession>
<feature type="binding site" evidence="7">
    <location>
        <position position="14"/>
    </location>
    <ligand>
        <name>tRNA</name>
        <dbReference type="ChEBI" id="CHEBI:17843"/>
    </ligand>
</feature>
<dbReference type="PROSITE" id="PS01195">
    <property type="entry name" value="PEPT_TRNA_HYDROL_1"/>
    <property type="match status" value="1"/>
</dbReference>
<evidence type="ECO:0000256" key="10">
    <source>
        <dbReference type="SAM" id="MobiDB-lite"/>
    </source>
</evidence>
<dbReference type="SUPFAM" id="SSF53178">
    <property type="entry name" value="Peptidyl-tRNA hydrolase-like"/>
    <property type="match status" value="1"/>
</dbReference>
<dbReference type="GO" id="GO:0005737">
    <property type="term" value="C:cytoplasm"/>
    <property type="evidence" value="ECO:0007669"/>
    <property type="project" value="UniProtKB-SubCell"/>
</dbReference>
<evidence type="ECO:0000256" key="9">
    <source>
        <dbReference type="RuleBase" id="RU004320"/>
    </source>
</evidence>
<dbReference type="InterPro" id="IPR001328">
    <property type="entry name" value="Pept_tRNA_hydro"/>
</dbReference>
<dbReference type="EMBL" id="QETF01000003">
    <property type="protein sequence ID" value="PWG17962.1"/>
    <property type="molecule type" value="Genomic_DNA"/>
</dbReference>
<feature type="active site" description="Proton acceptor" evidence="7">
    <location>
        <position position="19"/>
    </location>
</feature>
<evidence type="ECO:0000256" key="2">
    <source>
        <dbReference type="ARBA" id="ARBA00022555"/>
    </source>
</evidence>
<dbReference type="RefSeq" id="WP_109386994.1">
    <property type="nucleotide sequence ID" value="NZ_QETF01000003.1"/>
</dbReference>
<keyword evidence="12" id="KW-1185">Reference proteome</keyword>
<name>A0A2V1PA07_9RHOB</name>
<keyword evidence="4 7" id="KW-0694">RNA-binding</keyword>
<comment type="function">
    <text evidence="7">Hydrolyzes ribosome-free peptidyl-tRNAs (with 1 or more amino acids incorporated), which drop off the ribosome during protein synthesis, or as a result of ribosome stalling.</text>
</comment>
<dbReference type="GO" id="GO:0072344">
    <property type="term" value="P:rescue of stalled ribosome"/>
    <property type="evidence" value="ECO:0007669"/>
    <property type="project" value="UniProtKB-UniRule"/>
</dbReference>
<dbReference type="EC" id="3.1.1.29" evidence="1 7"/>
<feature type="binding site" evidence="7">
    <location>
        <position position="66"/>
    </location>
    <ligand>
        <name>tRNA</name>
        <dbReference type="ChEBI" id="CHEBI:17843"/>
    </ligand>
</feature>
<comment type="similarity">
    <text evidence="5 7 9">Belongs to the PTH family.</text>
</comment>
<dbReference type="GO" id="GO:0006515">
    <property type="term" value="P:protein quality control for misfolded or incompletely synthesized proteins"/>
    <property type="evidence" value="ECO:0007669"/>
    <property type="project" value="UniProtKB-UniRule"/>
</dbReference>
<dbReference type="AlphaFoldDB" id="A0A2V1PA07"/>
<protein>
    <recommendedName>
        <fullName evidence="6 7">Peptidyl-tRNA hydrolase</fullName>
        <shortName evidence="7">Pth</shortName>
        <ecNumber evidence="1 7">3.1.1.29</ecNumber>
    </recommendedName>
</protein>
<dbReference type="HAMAP" id="MF_00083">
    <property type="entry name" value="Pept_tRNA_hydro_bact"/>
    <property type="match status" value="1"/>
</dbReference>
<comment type="subunit">
    <text evidence="7">Monomer.</text>
</comment>
<dbReference type="Proteomes" id="UP000245293">
    <property type="component" value="Unassembled WGS sequence"/>
</dbReference>
<evidence type="ECO:0000256" key="8">
    <source>
        <dbReference type="RuleBase" id="RU000673"/>
    </source>
</evidence>
<dbReference type="GO" id="GO:0004045">
    <property type="term" value="F:peptidyl-tRNA hydrolase activity"/>
    <property type="evidence" value="ECO:0007669"/>
    <property type="project" value="UniProtKB-UniRule"/>
</dbReference>
<dbReference type="GO" id="GO:0000049">
    <property type="term" value="F:tRNA binding"/>
    <property type="evidence" value="ECO:0007669"/>
    <property type="project" value="UniProtKB-UniRule"/>
</dbReference>
<evidence type="ECO:0000313" key="11">
    <source>
        <dbReference type="EMBL" id="PWG17962.1"/>
    </source>
</evidence>
<dbReference type="OrthoDB" id="9800507at2"/>
<dbReference type="FunFam" id="3.40.50.1470:FF:000001">
    <property type="entry name" value="Peptidyl-tRNA hydrolase"/>
    <property type="match status" value="1"/>
</dbReference>
<feature type="compositionally biased region" description="Low complexity" evidence="10">
    <location>
        <begin position="193"/>
        <end position="204"/>
    </location>
</feature>
<evidence type="ECO:0000256" key="5">
    <source>
        <dbReference type="ARBA" id="ARBA00038063"/>
    </source>
</evidence>
<feature type="site" description="Stabilizes the basic form of H active site to accept a proton" evidence="7">
    <location>
        <position position="91"/>
    </location>
</feature>
<dbReference type="PROSITE" id="PS01196">
    <property type="entry name" value="PEPT_TRNA_HYDROL_2"/>
    <property type="match status" value="1"/>
</dbReference>
<proteinExistence type="inferred from homology"/>
<keyword evidence="3 7" id="KW-0378">Hydrolase</keyword>
<evidence type="ECO:0000256" key="7">
    <source>
        <dbReference type="HAMAP-Rule" id="MF_00083"/>
    </source>
</evidence>
<evidence type="ECO:0000256" key="3">
    <source>
        <dbReference type="ARBA" id="ARBA00022801"/>
    </source>
</evidence>
<feature type="site" description="Discriminates between blocked and unblocked aminoacyl-tRNA" evidence="7">
    <location>
        <position position="9"/>
    </location>
</feature>
<dbReference type="CDD" id="cd00462">
    <property type="entry name" value="PTH"/>
    <property type="match status" value="1"/>
</dbReference>
<reference evidence="12" key="1">
    <citation type="submission" date="2018-05" db="EMBL/GenBank/DDBJ databases">
        <authorList>
            <person name="Du Z."/>
            <person name="Wang X."/>
        </authorList>
    </citation>
    <scope>NUCLEOTIDE SEQUENCE [LARGE SCALE GENOMIC DNA]</scope>
    <source>
        <strain evidence="12">WDS4C29</strain>
    </source>
</reference>
<comment type="catalytic activity">
    <reaction evidence="7 8">
        <text>an N-acyl-L-alpha-aminoacyl-tRNA + H2O = an N-acyl-L-amino acid + a tRNA + H(+)</text>
        <dbReference type="Rhea" id="RHEA:54448"/>
        <dbReference type="Rhea" id="RHEA-COMP:10123"/>
        <dbReference type="Rhea" id="RHEA-COMP:13883"/>
        <dbReference type="ChEBI" id="CHEBI:15377"/>
        <dbReference type="ChEBI" id="CHEBI:15378"/>
        <dbReference type="ChEBI" id="CHEBI:59874"/>
        <dbReference type="ChEBI" id="CHEBI:78442"/>
        <dbReference type="ChEBI" id="CHEBI:138191"/>
        <dbReference type="EC" id="3.1.1.29"/>
    </reaction>
</comment>
<dbReference type="Gene3D" id="3.40.50.1470">
    <property type="entry name" value="Peptidyl-tRNA hydrolase"/>
    <property type="match status" value="1"/>
</dbReference>
<feature type="binding site" evidence="7">
    <location>
        <position position="112"/>
    </location>
    <ligand>
        <name>tRNA</name>
        <dbReference type="ChEBI" id="CHEBI:17843"/>
    </ligand>
</feature>
<comment type="subcellular location">
    <subcellularLocation>
        <location evidence="7">Cytoplasm</location>
    </subcellularLocation>
</comment>
<dbReference type="PANTHER" id="PTHR17224">
    <property type="entry name" value="PEPTIDYL-TRNA HYDROLASE"/>
    <property type="match status" value="1"/>
</dbReference>
<comment type="function">
    <text evidence="7">Catalyzes the release of premature peptidyl moieties from peptidyl-tRNA molecules trapped in stalled 50S ribosomal subunits, and thus maintains levels of free tRNAs and 50S ribosomes.</text>
</comment>
<gene>
    <name evidence="7" type="primary">pth</name>
    <name evidence="11" type="ORF">DFK10_04450</name>
</gene>
<dbReference type="Pfam" id="PF01195">
    <property type="entry name" value="Pept_tRNA_hydro"/>
    <property type="match status" value="1"/>
</dbReference>
<keyword evidence="7" id="KW-0963">Cytoplasm</keyword>
<dbReference type="InterPro" id="IPR036416">
    <property type="entry name" value="Pept_tRNA_hydro_sf"/>
</dbReference>
<evidence type="ECO:0000256" key="1">
    <source>
        <dbReference type="ARBA" id="ARBA00013260"/>
    </source>
</evidence>
<keyword evidence="2 7" id="KW-0820">tRNA-binding</keyword>
<evidence type="ECO:0000256" key="4">
    <source>
        <dbReference type="ARBA" id="ARBA00022884"/>
    </source>
</evidence>
<dbReference type="PANTHER" id="PTHR17224:SF1">
    <property type="entry name" value="PEPTIDYL-TRNA HYDROLASE"/>
    <property type="match status" value="1"/>
</dbReference>
<feature type="binding site" evidence="7">
    <location>
        <position position="64"/>
    </location>
    <ligand>
        <name>tRNA</name>
        <dbReference type="ChEBI" id="CHEBI:17843"/>
    </ligand>
</feature>
<comment type="caution">
    <text evidence="11">The sequence shown here is derived from an EMBL/GenBank/DDBJ whole genome shotgun (WGS) entry which is preliminary data.</text>
</comment>
<sequence length="224" mass="24484">MKLFVGLGNPGAKYAQNRHNIGFMALDRIAEDHGFAPWRSKFQGLVSEGRLGTEKVILLKPQTFMNLSGQSVGEAMRFYKLDSSDVVVFHDEIDLAPGKLRLKSGGGHAGHNGLRSIHQHIGPHYDRVRLGVGHPGHKDKVPGYVLSDFAKADQDWLDDQMRGISDGAAHLAQDEGPKFLNAVALRVAPPRSSTTPSKPAAKPAAEPDPEDQRSPLQKLVDKFK</sequence>